<dbReference type="InterPro" id="IPR025657">
    <property type="entry name" value="RadC_JAB"/>
</dbReference>
<protein>
    <submittedName>
        <fullName evidence="8">DNA repair protein RadC</fullName>
    </submittedName>
</protein>
<gene>
    <name evidence="8" type="primary">radC</name>
    <name evidence="8" type="ORF">WJU16_17965</name>
</gene>
<evidence type="ECO:0000256" key="5">
    <source>
        <dbReference type="ARBA" id="ARBA00023049"/>
    </source>
</evidence>
<accession>A0ABZ2YLU4</accession>
<name>A0ABZ2YLU4_9BACT</name>
<sequence length="249" mass="27934">MEAIFVNPAYREPAPVRHLKILRRRRMKEWPEDDRPREKMLKTGPSSVSIVELLAIIINAGTPEQSALELAREVFESCGNDLRELGRLNLPQLRKFRGIGLKKAATVLAALELCRRRQLSPLLEKPEITSIGMAAEYLRNLLSGQDCESFYVLFLNHANRIVYQACISTGGITSTTVDPRIVFGMALEHRATRLLLCHNHPSGLLKPSKADISITQQLQAGGRLLEIEVLDHIIVTDQGYYSLREDGAL</sequence>
<keyword evidence="4" id="KW-0862">Zinc</keyword>
<evidence type="ECO:0000256" key="4">
    <source>
        <dbReference type="ARBA" id="ARBA00022833"/>
    </source>
</evidence>
<dbReference type="InterPro" id="IPR046778">
    <property type="entry name" value="UPF0758_N"/>
</dbReference>
<dbReference type="Gene3D" id="3.40.140.10">
    <property type="entry name" value="Cytidine Deaminase, domain 2"/>
    <property type="match status" value="1"/>
</dbReference>
<organism evidence="8 9">
    <name type="scientific">Chitinophaga pollutisoli</name>
    <dbReference type="NCBI Taxonomy" id="3133966"/>
    <lineage>
        <taxon>Bacteria</taxon>
        <taxon>Pseudomonadati</taxon>
        <taxon>Bacteroidota</taxon>
        <taxon>Chitinophagia</taxon>
        <taxon>Chitinophagales</taxon>
        <taxon>Chitinophagaceae</taxon>
        <taxon>Chitinophaga</taxon>
    </lineage>
</organism>
<dbReference type="PANTHER" id="PTHR30471">
    <property type="entry name" value="DNA REPAIR PROTEIN RADC"/>
    <property type="match status" value="1"/>
</dbReference>
<evidence type="ECO:0000259" key="7">
    <source>
        <dbReference type="PROSITE" id="PS50249"/>
    </source>
</evidence>
<keyword evidence="9" id="KW-1185">Reference proteome</keyword>
<dbReference type="Pfam" id="PF04002">
    <property type="entry name" value="RadC"/>
    <property type="match status" value="1"/>
</dbReference>
<dbReference type="PANTHER" id="PTHR30471:SF3">
    <property type="entry name" value="UPF0758 PROTEIN YEES-RELATED"/>
    <property type="match status" value="1"/>
</dbReference>
<dbReference type="InterPro" id="IPR001405">
    <property type="entry name" value="UPF0758"/>
</dbReference>
<evidence type="ECO:0000256" key="2">
    <source>
        <dbReference type="ARBA" id="ARBA00022723"/>
    </source>
</evidence>
<feature type="domain" description="MPN" evidence="7">
    <location>
        <begin position="127"/>
        <end position="249"/>
    </location>
</feature>
<dbReference type="NCBIfam" id="NF000642">
    <property type="entry name" value="PRK00024.1"/>
    <property type="match status" value="1"/>
</dbReference>
<reference evidence="9" key="1">
    <citation type="submission" date="2024-03" db="EMBL/GenBank/DDBJ databases">
        <title>Chitinophaga horti sp. nov., isolated from garden soil.</title>
        <authorList>
            <person name="Lee D.S."/>
            <person name="Han D.M."/>
            <person name="Baek J.H."/>
            <person name="Choi D.G."/>
            <person name="Jeon J.H."/>
            <person name="Jeon C.O."/>
        </authorList>
    </citation>
    <scope>NUCLEOTIDE SEQUENCE [LARGE SCALE GENOMIC DNA]</scope>
    <source>
        <strain evidence="9">GPA1</strain>
    </source>
</reference>
<keyword evidence="3" id="KW-0378">Hydrolase</keyword>
<dbReference type="InterPro" id="IPR037518">
    <property type="entry name" value="MPN"/>
</dbReference>
<dbReference type="CDD" id="cd08071">
    <property type="entry name" value="MPN_DUF2466"/>
    <property type="match status" value="1"/>
</dbReference>
<keyword evidence="1" id="KW-0645">Protease</keyword>
<dbReference type="NCBIfam" id="TIGR00608">
    <property type="entry name" value="radc"/>
    <property type="match status" value="1"/>
</dbReference>
<evidence type="ECO:0000313" key="8">
    <source>
        <dbReference type="EMBL" id="WZN39866.1"/>
    </source>
</evidence>
<dbReference type="RefSeq" id="WP_341834831.1">
    <property type="nucleotide sequence ID" value="NZ_CP149822.1"/>
</dbReference>
<evidence type="ECO:0000256" key="6">
    <source>
        <dbReference type="RuleBase" id="RU003797"/>
    </source>
</evidence>
<dbReference type="PROSITE" id="PS01302">
    <property type="entry name" value="UPF0758"/>
    <property type="match status" value="1"/>
</dbReference>
<dbReference type="Pfam" id="PF20582">
    <property type="entry name" value="UPF0758_N"/>
    <property type="match status" value="1"/>
</dbReference>
<proteinExistence type="inferred from homology"/>
<evidence type="ECO:0000256" key="3">
    <source>
        <dbReference type="ARBA" id="ARBA00022801"/>
    </source>
</evidence>
<evidence type="ECO:0000313" key="9">
    <source>
        <dbReference type="Proteomes" id="UP001485459"/>
    </source>
</evidence>
<dbReference type="Proteomes" id="UP001485459">
    <property type="component" value="Chromosome"/>
</dbReference>
<dbReference type="PROSITE" id="PS50249">
    <property type="entry name" value="MPN"/>
    <property type="match status" value="1"/>
</dbReference>
<keyword evidence="5" id="KW-0482">Metalloprotease</keyword>
<dbReference type="InterPro" id="IPR020891">
    <property type="entry name" value="UPF0758_CS"/>
</dbReference>
<evidence type="ECO:0000256" key="1">
    <source>
        <dbReference type="ARBA" id="ARBA00022670"/>
    </source>
</evidence>
<comment type="similarity">
    <text evidence="6">Belongs to the UPF0758 family.</text>
</comment>
<keyword evidence="2" id="KW-0479">Metal-binding</keyword>
<dbReference type="EMBL" id="CP149822">
    <property type="protein sequence ID" value="WZN39866.1"/>
    <property type="molecule type" value="Genomic_DNA"/>
</dbReference>